<organism evidence="2 3">
    <name type="scientific">Nocardia cyriacigeorgica</name>
    <dbReference type="NCBI Taxonomy" id="135487"/>
    <lineage>
        <taxon>Bacteria</taxon>
        <taxon>Bacillati</taxon>
        <taxon>Actinomycetota</taxon>
        <taxon>Actinomycetes</taxon>
        <taxon>Mycobacteriales</taxon>
        <taxon>Nocardiaceae</taxon>
        <taxon>Nocardia</taxon>
    </lineage>
</organism>
<proteinExistence type="predicted"/>
<gene>
    <name evidence="2" type="ORF">FEK34_01650</name>
</gene>
<protein>
    <submittedName>
        <fullName evidence="2">DUF3558 domain-containing protein</fullName>
    </submittedName>
</protein>
<name>A0A5R8P058_9NOCA</name>
<comment type="caution">
    <text evidence="2">The sequence shown here is derived from an EMBL/GenBank/DDBJ whole genome shotgun (WGS) entry which is preliminary data.</text>
</comment>
<dbReference type="AlphaFoldDB" id="A0A5R8P058"/>
<dbReference type="InterPro" id="IPR024520">
    <property type="entry name" value="DUF3558"/>
</dbReference>
<dbReference type="EMBL" id="VBUT01000001">
    <property type="protein sequence ID" value="TLF82473.1"/>
    <property type="molecule type" value="Genomic_DNA"/>
</dbReference>
<sequence>MFPPNAGESVRRARFRSSLCPSGPRPVAQEGISLLRKAFTAFAAASTAVIAIGAAAGPASTAPSHAQSPAVPAPAAFEGLDPCALVPPDVADRISGIPGIQPIRQPGLAPGQHLEDSDGCSWVSGETERIGVMFWVRHRVEQFPPNPDDPTARRLMDQLGRPFQVFLPHPGENAEYCSITAPYSNNREVTVILRSQAPGPAPATPANNPCSRNAESLGTIFAAIPWA</sequence>
<evidence type="ECO:0000313" key="3">
    <source>
        <dbReference type="Proteomes" id="UP000306378"/>
    </source>
</evidence>
<dbReference type="Pfam" id="PF12079">
    <property type="entry name" value="DUF3558"/>
    <property type="match status" value="1"/>
</dbReference>
<evidence type="ECO:0000313" key="2">
    <source>
        <dbReference type="EMBL" id="TLF82473.1"/>
    </source>
</evidence>
<dbReference type="Proteomes" id="UP000306378">
    <property type="component" value="Unassembled WGS sequence"/>
</dbReference>
<feature type="region of interest" description="Disordered" evidence="1">
    <location>
        <begin position="1"/>
        <end position="25"/>
    </location>
</feature>
<evidence type="ECO:0000256" key="1">
    <source>
        <dbReference type="SAM" id="MobiDB-lite"/>
    </source>
</evidence>
<accession>A0A5R8P058</accession>
<reference evidence="2 3" key="1">
    <citation type="submission" date="2019-05" db="EMBL/GenBank/DDBJ databases">
        <title>Genomes sequences of two Nocardia cyriacigeorgica environmental isolates, type strains Nocardia asteroides ATCC 19247 and Nocardia cyriacigeorgica DSM 44484.</title>
        <authorList>
            <person name="Vautrin F."/>
            <person name="Bergeron E."/>
            <person name="Dubost A."/>
            <person name="Abrouk D."/>
            <person name="Rodriguez Nava V."/>
            <person name="Pujic P."/>
        </authorList>
    </citation>
    <scope>NUCLEOTIDE SEQUENCE [LARGE SCALE GENOMIC DNA]</scope>
    <source>
        <strain evidence="2 3">EML 446</strain>
    </source>
</reference>